<organism evidence="9 10">
    <name type="scientific">Maritimibacter fusiformis</name>
    <dbReference type="NCBI Taxonomy" id="2603819"/>
    <lineage>
        <taxon>Bacteria</taxon>
        <taxon>Pseudomonadati</taxon>
        <taxon>Pseudomonadota</taxon>
        <taxon>Alphaproteobacteria</taxon>
        <taxon>Rhodobacterales</taxon>
        <taxon>Roseobacteraceae</taxon>
        <taxon>Maritimibacter</taxon>
    </lineage>
</organism>
<sequence length="831" mass="88532">MRSNGTGPNRTRGPGLAHSALSPRPLTQAALDLAPRALPIALISAVLLAGAWVAPHPVAALALAATGAIFLALLVLVRLIAARHRRAEAVVAGFLDEFTADDATPSITTDTDGQILHLNGAARSRFGPGDAATLVALLDDHVAAPAALIYRLQNRAAAIGAAQEDLAVRGGGIRLSVHRIGARGFLWRIEDITGPGASSRAGESISLPMMVVSRAGTILYMNDALRRVLGGRETTLEGVITDLPLRPGEVHHIAGADGAQRVLLHQSEKSAGRREIYLLPPPEHPAVDPDEWGLVEALPVPLVKLDKNGRIQSANRRARALLQTGPAGEHLSDLVEGLGRPVSDWLREAWSGRNLGRAETLRATRTDERFLQISLEQIRDEDGPAVVAVLNDATAFKSLETQFVQSQKMQAIGQLAGGVAHDFNNLLTAISGHCDLLLLRHQRDDPDFSDLTQISQNANRAAALVGQLLAFSRKQTLRPEQLDLAETMGELTHLLGRLVGEKVQVDFEAESEILPVRADKRQLEQVVMNLVVNARDAVGGAGRVRLVLNNVFLEAPLKRDQAVVPAGEYATIRVIDEGDGIAPEHLAKIFEPFFTTKRAGKGTGLGLSMAYGIVKQSGGFIFADSVMGSGTTFTLYLPVSRAEDARVAEAMAGLDAPDLEDIEAAAAMPVLDRPDSEPDQAHDPAAPILLADPGPPNDGDLPAPTHLGTGAGGNVLLVEDEAAVRAFAARALRLRGYTVIEADSAEAALARLDDPSLEIDVFVTDVVMPGMDGPTWVAEALRARPGVRVVFVSGYSEDAISEHQARIPNSVFLPKPFSLSELTQTVSRQLH</sequence>
<gene>
    <name evidence="9" type="ORF">FVF75_00910</name>
</gene>
<comment type="catalytic activity">
    <reaction evidence="1">
        <text>ATP + protein L-histidine = ADP + protein N-phospho-L-histidine.</text>
        <dbReference type="EC" id="2.7.13.3"/>
    </reaction>
</comment>
<dbReference type="SMART" id="SM00388">
    <property type="entry name" value="HisKA"/>
    <property type="match status" value="1"/>
</dbReference>
<evidence type="ECO:0000256" key="3">
    <source>
        <dbReference type="ARBA" id="ARBA00022553"/>
    </source>
</evidence>
<dbReference type="SMART" id="SM00448">
    <property type="entry name" value="REC"/>
    <property type="match status" value="1"/>
</dbReference>
<dbReference type="Pfam" id="PF00512">
    <property type="entry name" value="HisKA"/>
    <property type="match status" value="1"/>
</dbReference>
<dbReference type="Gene3D" id="3.40.50.2300">
    <property type="match status" value="1"/>
</dbReference>
<dbReference type="SMART" id="SM00387">
    <property type="entry name" value="HATPase_c"/>
    <property type="match status" value="1"/>
</dbReference>
<dbReference type="Pfam" id="PF08448">
    <property type="entry name" value="PAS_4"/>
    <property type="match status" value="1"/>
</dbReference>
<feature type="compositionally biased region" description="Basic and acidic residues" evidence="5">
    <location>
        <begin position="672"/>
        <end position="682"/>
    </location>
</feature>
<proteinExistence type="predicted"/>
<dbReference type="PROSITE" id="PS50109">
    <property type="entry name" value="HIS_KIN"/>
    <property type="match status" value="1"/>
</dbReference>
<dbReference type="PRINTS" id="PR00344">
    <property type="entry name" value="BCTRLSENSOR"/>
</dbReference>
<evidence type="ECO:0000256" key="1">
    <source>
        <dbReference type="ARBA" id="ARBA00000085"/>
    </source>
</evidence>
<comment type="caution">
    <text evidence="9">The sequence shown here is derived from an EMBL/GenBank/DDBJ whole genome shotgun (WGS) entry which is preliminary data.</text>
</comment>
<protein>
    <recommendedName>
        <fullName evidence="2">histidine kinase</fullName>
        <ecNumber evidence="2">2.7.13.3</ecNumber>
    </recommendedName>
</protein>
<evidence type="ECO:0000256" key="6">
    <source>
        <dbReference type="SAM" id="Phobius"/>
    </source>
</evidence>
<dbReference type="InterPro" id="IPR013656">
    <property type="entry name" value="PAS_4"/>
</dbReference>
<dbReference type="GO" id="GO:0000155">
    <property type="term" value="F:phosphorelay sensor kinase activity"/>
    <property type="evidence" value="ECO:0007669"/>
    <property type="project" value="InterPro"/>
</dbReference>
<dbReference type="InterPro" id="IPR003594">
    <property type="entry name" value="HATPase_dom"/>
</dbReference>
<dbReference type="InterPro" id="IPR035965">
    <property type="entry name" value="PAS-like_dom_sf"/>
</dbReference>
<feature type="domain" description="Response regulatory" evidence="8">
    <location>
        <begin position="714"/>
        <end position="830"/>
    </location>
</feature>
<reference evidence="9 10" key="1">
    <citation type="submission" date="2019-08" db="EMBL/GenBank/DDBJ databases">
        <title>Identification of a novel species of the genus Boseongicola.</title>
        <authorList>
            <person name="Zhang X.-Q."/>
        </authorList>
    </citation>
    <scope>NUCLEOTIDE SEQUENCE [LARGE SCALE GENOMIC DNA]</scope>
    <source>
        <strain evidence="9 10">HY14</strain>
    </source>
</reference>
<accession>A0A5D0RMA0</accession>
<dbReference type="InterPro" id="IPR005467">
    <property type="entry name" value="His_kinase_dom"/>
</dbReference>
<evidence type="ECO:0000256" key="2">
    <source>
        <dbReference type="ARBA" id="ARBA00012438"/>
    </source>
</evidence>
<dbReference type="InterPro" id="IPR004358">
    <property type="entry name" value="Sig_transdc_His_kin-like_C"/>
</dbReference>
<dbReference type="EMBL" id="VSIY01000003">
    <property type="protein sequence ID" value="TYB82777.1"/>
    <property type="molecule type" value="Genomic_DNA"/>
</dbReference>
<dbReference type="EC" id="2.7.13.3" evidence="2"/>
<dbReference type="Gene3D" id="3.30.565.10">
    <property type="entry name" value="Histidine kinase-like ATPase, C-terminal domain"/>
    <property type="match status" value="1"/>
</dbReference>
<dbReference type="SUPFAM" id="SSF55785">
    <property type="entry name" value="PYP-like sensor domain (PAS domain)"/>
    <property type="match status" value="1"/>
</dbReference>
<keyword evidence="6" id="KW-1133">Transmembrane helix</keyword>
<keyword evidence="6" id="KW-0472">Membrane</keyword>
<dbReference type="PANTHER" id="PTHR43065:SF42">
    <property type="entry name" value="TWO-COMPONENT SENSOR PPRA"/>
    <property type="match status" value="1"/>
</dbReference>
<keyword evidence="10" id="KW-1185">Reference proteome</keyword>
<dbReference type="InterPro" id="IPR011006">
    <property type="entry name" value="CheY-like_superfamily"/>
</dbReference>
<feature type="domain" description="Histidine kinase" evidence="7">
    <location>
        <begin position="418"/>
        <end position="641"/>
    </location>
</feature>
<feature type="region of interest" description="Disordered" evidence="5">
    <location>
        <begin position="672"/>
        <end position="706"/>
    </location>
</feature>
<feature type="region of interest" description="Disordered" evidence="5">
    <location>
        <begin position="1"/>
        <end position="21"/>
    </location>
</feature>
<dbReference type="PANTHER" id="PTHR43065">
    <property type="entry name" value="SENSOR HISTIDINE KINASE"/>
    <property type="match status" value="1"/>
</dbReference>
<dbReference type="Proteomes" id="UP000322080">
    <property type="component" value="Unassembled WGS sequence"/>
</dbReference>
<dbReference type="FunFam" id="1.10.287.130:FF:000037">
    <property type="entry name" value="Hybrid sensor histidine kinase/response regulator"/>
    <property type="match status" value="1"/>
</dbReference>
<evidence type="ECO:0000313" key="10">
    <source>
        <dbReference type="Proteomes" id="UP000322080"/>
    </source>
</evidence>
<dbReference type="CDD" id="cd00082">
    <property type="entry name" value="HisKA"/>
    <property type="match status" value="1"/>
</dbReference>
<feature type="transmembrane region" description="Helical" evidence="6">
    <location>
        <begin position="33"/>
        <end position="54"/>
    </location>
</feature>
<dbReference type="InterPro" id="IPR003661">
    <property type="entry name" value="HisK_dim/P_dom"/>
</dbReference>
<feature type="transmembrane region" description="Helical" evidence="6">
    <location>
        <begin position="60"/>
        <end position="81"/>
    </location>
</feature>
<evidence type="ECO:0000259" key="7">
    <source>
        <dbReference type="PROSITE" id="PS50109"/>
    </source>
</evidence>
<dbReference type="RefSeq" id="WP_148375868.1">
    <property type="nucleotide sequence ID" value="NZ_VSIY01000003.1"/>
</dbReference>
<dbReference type="Pfam" id="PF00072">
    <property type="entry name" value="Response_reg"/>
    <property type="match status" value="1"/>
</dbReference>
<evidence type="ECO:0000256" key="4">
    <source>
        <dbReference type="PROSITE-ProRule" id="PRU00169"/>
    </source>
</evidence>
<dbReference type="AlphaFoldDB" id="A0A5D0RMA0"/>
<dbReference type="InterPro" id="IPR036097">
    <property type="entry name" value="HisK_dim/P_sf"/>
</dbReference>
<dbReference type="Gene3D" id="1.10.287.130">
    <property type="match status" value="1"/>
</dbReference>
<dbReference type="SUPFAM" id="SSF47384">
    <property type="entry name" value="Homodimeric domain of signal transducing histidine kinase"/>
    <property type="match status" value="1"/>
</dbReference>
<keyword evidence="6" id="KW-0812">Transmembrane</keyword>
<dbReference type="SUPFAM" id="SSF55874">
    <property type="entry name" value="ATPase domain of HSP90 chaperone/DNA topoisomerase II/histidine kinase"/>
    <property type="match status" value="1"/>
</dbReference>
<dbReference type="Pfam" id="PF02518">
    <property type="entry name" value="HATPase_c"/>
    <property type="match status" value="1"/>
</dbReference>
<evidence type="ECO:0000256" key="5">
    <source>
        <dbReference type="SAM" id="MobiDB-lite"/>
    </source>
</evidence>
<feature type="modified residue" description="4-aspartylphosphate" evidence="4">
    <location>
        <position position="765"/>
    </location>
</feature>
<evidence type="ECO:0000259" key="8">
    <source>
        <dbReference type="PROSITE" id="PS50110"/>
    </source>
</evidence>
<keyword evidence="3 4" id="KW-0597">Phosphoprotein</keyword>
<dbReference type="Gene3D" id="3.30.450.20">
    <property type="entry name" value="PAS domain"/>
    <property type="match status" value="1"/>
</dbReference>
<dbReference type="InterPro" id="IPR036890">
    <property type="entry name" value="HATPase_C_sf"/>
</dbReference>
<dbReference type="PROSITE" id="PS50110">
    <property type="entry name" value="RESPONSE_REGULATORY"/>
    <property type="match status" value="1"/>
</dbReference>
<evidence type="ECO:0000313" key="9">
    <source>
        <dbReference type="EMBL" id="TYB82777.1"/>
    </source>
</evidence>
<dbReference type="SUPFAM" id="SSF52172">
    <property type="entry name" value="CheY-like"/>
    <property type="match status" value="1"/>
</dbReference>
<dbReference type="InterPro" id="IPR001789">
    <property type="entry name" value="Sig_transdc_resp-reg_receiver"/>
</dbReference>
<name>A0A5D0RMA0_9RHOB</name>